<sequence length="350" mass="39610">MLKRLNSVRYVFIRSHFYGVFLTLLILLSVLLGFYVLKEPEWLTSQAIFFFIGLFIVVSGLVSIYVGFQSSGTIKEKLDGMTTMIRSLAQGNYNAKIYMNSDDEFGHMGEELNELAGKLQNQVKSLQRMADEKSEFAKTAHKAATIEERQRLARDLHDAVSQQLFALTMMAQATERLFDKDPDRAKTQLEEITSMALQAQTEMRALLLHLRPVHLSGEPLHEGIQTLIHELEEKCQMDFSVDLDDTVHLSDGTEEHLFRIVQEALSNILRHAEATAVQLSLTSISDQVFLHISDNGKGFHVNQDKKTSYGLKTMQERTDEIGGTLTLRSKPGEGTYIDIRIPNQEADVDE</sequence>
<keyword evidence="4" id="KW-0597">Phosphoprotein</keyword>
<evidence type="ECO:0000256" key="14">
    <source>
        <dbReference type="SAM" id="Phobius"/>
    </source>
</evidence>
<dbReference type="SUPFAM" id="SSF158472">
    <property type="entry name" value="HAMP domain-like"/>
    <property type="match status" value="1"/>
</dbReference>
<dbReference type="Gene3D" id="1.20.5.1930">
    <property type="match status" value="1"/>
</dbReference>
<dbReference type="Pfam" id="PF07730">
    <property type="entry name" value="HisKA_3"/>
    <property type="match status" value="1"/>
</dbReference>
<dbReference type="Pfam" id="PF02518">
    <property type="entry name" value="HATPase_c"/>
    <property type="match status" value="1"/>
</dbReference>
<reference evidence="17 18" key="1">
    <citation type="submission" date="2023-05" db="EMBL/GenBank/DDBJ databases">
        <title>Comparative genomics reveals the evidence of polycyclic aromatic hydrocarbons degradation in moderately halophilic genus Pontibacillus.</title>
        <authorList>
            <person name="Yang H."/>
            <person name="Qian Z."/>
        </authorList>
    </citation>
    <scope>NUCLEOTIDE SEQUENCE [LARGE SCALE GENOMIC DNA]</scope>
    <source>
        <strain evidence="18">HN14</strain>
    </source>
</reference>
<keyword evidence="12 13" id="KW-0472">Membrane</keyword>
<dbReference type="InterPro" id="IPR003660">
    <property type="entry name" value="HAMP_dom"/>
</dbReference>
<proteinExistence type="predicted"/>
<keyword evidence="3 13" id="KW-1003">Cell membrane</keyword>
<dbReference type="SMART" id="SM00304">
    <property type="entry name" value="HAMP"/>
    <property type="match status" value="1"/>
</dbReference>
<dbReference type="CDD" id="cd06225">
    <property type="entry name" value="HAMP"/>
    <property type="match status" value="1"/>
</dbReference>
<dbReference type="PANTHER" id="PTHR24421:SF37">
    <property type="entry name" value="SENSOR HISTIDINE KINASE NARS"/>
    <property type="match status" value="1"/>
</dbReference>
<dbReference type="SMART" id="SM00387">
    <property type="entry name" value="HATPase_c"/>
    <property type="match status" value="1"/>
</dbReference>
<keyword evidence="9 13" id="KW-0067">ATP-binding</keyword>
<feature type="domain" description="Histidine kinase" evidence="15">
    <location>
        <begin position="151"/>
        <end position="345"/>
    </location>
</feature>
<evidence type="ECO:0000256" key="5">
    <source>
        <dbReference type="ARBA" id="ARBA00022679"/>
    </source>
</evidence>
<feature type="domain" description="HAMP" evidence="16">
    <location>
        <begin position="72"/>
        <end position="124"/>
    </location>
</feature>
<comment type="catalytic activity">
    <reaction evidence="1 13">
        <text>ATP + protein L-histidine = ADP + protein N-phospho-L-histidine.</text>
        <dbReference type="EC" id="2.7.13.3"/>
    </reaction>
</comment>
<protein>
    <recommendedName>
        <fullName evidence="13">Sensor histidine kinase</fullName>
        <ecNumber evidence="13">2.7.13.3</ecNumber>
    </recommendedName>
</protein>
<keyword evidence="7 13" id="KW-0547">Nucleotide-binding</keyword>
<evidence type="ECO:0000259" key="16">
    <source>
        <dbReference type="PROSITE" id="PS50885"/>
    </source>
</evidence>
<feature type="transmembrane region" description="Helical" evidence="14">
    <location>
        <begin position="48"/>
        <end position="68"/>
    </location>
</feature>
<keyword evidence="10 14" id="KW-1133">Transmembrane helix</keyword>
<dbReference type="InterPro" id="IPR011712">
    <property type="entry name" value="Sig_transdc_His_kin_sub3_dim/P"/>
</dbReference>
<gene>
    <name evidence="17" type="ORF">QNI29_04560</name>
</gene>
<evidence type="ECO:0000256" key="2">
    <source>
        <dbReference type="ARBA" id="ARBA00004651"/>
    </source>
</evidence>
<evidence type="ECO:0000256" key="7">
    <source>
        <dbReference type="ARBA" id="ARBA00022741"/>
    </source>
</evidence>
<evidence type="ECO:0000256" key="13">
    <source>
        <dbReference type="PIRNR" id="PIRNR037431"/>
    </source>
</evidence>
<organism evidence="17 18">
    <name type="scientific">Pontibacillus chungwhensis</name>
    <dbReference type="NCBI Taxonomy" id="265426"/>
    <lineage>
        <taxon>Bacteria</taxon>
        <taxon>Bacillati</taxon>
        <taxon>Bacillota</taxon>
        <taxon>Bacilli</taxon>
        <taxon>Bacillales</taxon>
        <taxon>Bacillaceae</taxon>
        <taxon>Pontibacillus</taxon>
    </lineage>
</organism>
<dbReference type="InterPro" id="IPR036890">
    <property type="entry name" value="HATPase_C_sf"/>
</dbReference>
<evidence type="ECO:0000259" key="15">
    <source>
        <dbReference type="PROSITE" id="PS50109"/>
    </source>
</evidence>
<feature type="transmembrane region" description="Helical" evidence="14">
    <location>
        <begin position="12"/>
        <end position="36"/>
    </location>
</feature>
<dbReference type="PROSITE" id="PS50109">
    <property type="entry name" value="HIS_KIN"/>
    <property type="match status" value="1"/>
</dbReference>
<evidence type="ECO:0000256" key="6">
    <source>
        <dbReference type="ARBA" id="ARBA00022692"/>
    </source>
</evidence>
<evidence type="ECO:0000256" key="8">
    <source>
        <dbReference type="ARBA" id="ARBA00022777"/>
    </source>
</evidence>
<dbReference type="PANTHER" id="PTHR24421">
    <property type="entry name" value="NITRATE/NITRITE SENSOR PROTEIN NARX-RELATED"/>
    <property type="match status" value="1"/>
</dbReference>
<evidence type="ECO:0000256" key="12">
    <source>
        <dbReference type="ARBA" id="ARBA00023136"/>
    </source>
</evidence>
<evidence type="ECO:0000313" key="17">
    <source>
        <dbReference type="EMBL" id="WIF98934.1"/>
    </source>
</evidence>
<evidence type="ECO:0000256" key="4">
    <source>
        <dbReference type="ARBA" id="ARBA00022553"/>
    </source>
</evidence>
<accession>A0ABY8V2X3</accession>
<dbReference type="InterPro" id="IPR017202">
    <property type="entry name" value="LiaS/VraS"/>
</dbReference>
<dbReference type="GO" id="GO:0016301">
    <property type="term" value="F:kinase activity"/>
    <property type="evidence" value="ECO:0007669"/>
    <property type="project" value="UniProtKB-KW"/>
</dbReference>
<keyword evidence="6 14" id="KW-0812">Transmembrane</keyword>
<dbReference type="CDD" id="cd16917">
    <property type="entry name" value="HATPase_UhpB-NarQ-NarX-like"/>
    <property type="match status" value="1"/>
</dbReference>
<dbReference type="PROSITE" id="PS50885">
    <property type="entry name" value="HAMP"/>
    <property type="match status" value="1"/>
</dbReference>
<comment type="subcellular location">
    <subcellularLocation>
        <location evidence="2 13">Cell membrane</location>
        <topology evidence="2 13">Multi-pass membrane protein</topology>
    </subcellularLocation>
</comment>
<dbReference type="Gene3D" id="3.30.565.10">
    <property type="entry name" value="Histidine kinase-like ATPase, C-terminal domain"/>
    <property type="match status" value="1"/>
</dbReference>
<dbReference type="EC" id="2.7.13.3" evidence="13"/>
<dbReference type="InterPro" id="IPR003594">
    <property type="entry name" value="HATPase_dom"/>
</dbReference>
<dbReference type="PIRSF" id="PIRSF037431">
    <property type="entry name" value="STHK_LiaS"/>
    <property type="match status" value="1"/>
</dbReference>
<evidence type="ECO:0000313" key="18">
    <source>
        <dbReference type="Proteomes" id="UP001236652"/>
    </source>
</evidence>
<dbReference type="EMBL" id="CP126446">
    <property type="protein sequence ID" value="WIF98934.1"/>
    <property type="molecule type" value="Genomic_DNA"/>
</dbReference>
<dbReference type="Gene3D" id="6.10.340.10">
    <property type="match status" value="1"/>
</dbReference>
<dbReference type="InterPro" id="IPR050482">
    <property type="entry name" value="Sensor_HK_TwoCompSys"/>
</dbReference>
<name>A0ABY8V2X3_9BACI</name>
<keyword evidence="11 13" id="KW-0902">Two-component regulatory system</keyword>
<evidence type="ECO:0000256" key="9">
    <source>
        <dbReference type="ARBA" id="ARBA00022840"/>
    </source>
</evidence>
<keyword evidence="5 13" id="KW-0808">Transferase</keyword>
<dbReference type="SUPFAM" id="SSF55874">
    <property type="entry name" value="ATPase domain of HSP90 chaperone/DNA topoisomerase II/histidine kinase"/>
    <property type="match status" value="1"/>
</dbReference>
<dbReference type="RefSeq" id="WP_231418698.1">
    <property type="nucleotide sequence ID" value="NZ_CP126446.1"/>
</dbReference>
<dbReference type="Pfam" id="PF00672">
    <property type="entry name" value="HAMP"/>
    <property type="match status" value="1"/>
</dbReference>
<evidence type="ECO:0000256" key="10">
    <source>
        <dbReference type="ARBA" id="ARBA00022989"/>
    </source>
</evidence>
<dbReference type="InterPro" id="IPR005467">
    <property type="entry name" value="His_kinase_dom"/>
</dbReference>
<keyword evidence="18" id="KW-1185">Reference proteome</keyword>
<evidence type="ECO:0000256" key="1">
    <source>
        <dbReference type="ARBA" id="ARBA00000085"/>
    </source>
</evidence>
<evidence type="ECO:0000256" key="11">
    <source>
        <dbReference type="ARBA" id="ARBA00023012"/>
    </source>
</evidence>
<dbReference type="Proteomes" id="UP001236652">
    <property type="component" value="Chromosome"/>
</dbReference>
<keyword evidence="8 13" id="KW-0418">Kinase</keyword>
<evidence type="ECO:0000256" key="3">
    <source>
        <dbReference type="ARBA" id="ARBA00022475"/>
    </source>
</evidence>